<feature type="non-terminal residue" evidence="6">
    <location>
        <position position="1"/>
    </location>
</feature>
<sequence>LHAGITKALVTGGAGYVGHKLGCALTKSGISVLLFDLHKSQWDLPSGAVFVQGDIRDYHCLYAACEGVDCVFHVASFGMSGSQQFEKEKIESINIGGTRLVIDVCVKRNVPSLIYTSSVNVVFGGNTIEDGDEESVPYFPLEKQHDLYSKTKTIADQMTLAANGTPLRGGGNLRTCVLRLPGIYGPDERRHLPRLVSNIKKGLIFFKIGNLRNKMNWVHVHNLVEAHLLAAEALTPSKGFIASGQPYYIHDGENVNLYEWLHPLFEKLGFSDPWIHLPCSLVFGAAVVSEYLHLALKPLVDINPVLTRNEVRNISVTHTFRINKACKELGYCPRKFSFADSVDFYIKTRPDLSQPFVFISKLICVMFCIFLFVCFPLLQ</sequence>
<keyword evidence="4" id="KW-1133">Transmembrane helix</keyword>
<dbReference type="GO" id="GO:0006694">
    <property type="term" value="P:steroid biosynthetic process"/>
    <property type="evidence" value="ECO:0007669"/>
    <property type="project" value="InterPro"/>
</dbReference>
<dbReference type="InterPro" id="IPR036291">
    <property type="entry name" value="NAD(P)-bd_dom_sf"/>
</dbReference>
<evidence type="ECO:0000313" key="7">
    <source>
        <dbReference type="Proteomes" id="UP000812440"/>
    </source>
</evidence>
<feature type="transmembrane region" description="Helical" evidence="4">
    <location>
        <begin position="356"/>
        <end position="378"/>
    </location>
</feature>
<evidence type="ECO:0000259" key="5">
    <source>
        <dbReference type="Pfam" id="PF01073"/>
    </source>
</evidence>
<dbReference type="Proteomes" id="UP000812440">
    <property type="component" value="Chromosome 9"/>
</dbReference>
<accession>A0A8T2IQB7</accession>
<keyword evidence="4" id="KW-0472">Membrane</keyword>
<keyword evidence="4" id="KW-0812">Transmembrane</keyword>
<dbReference type="PANTHER" id="PTHR43245:SF51">
    <property type="entry name" value="SHORT CHAIN DEHYDROGENASE_REDUCTASE FAMILY 42E, MEMBER 2"/>
    <property type="match status" value="1"/>
</dbReference>
<dbReference type="Gene3D" id="3.40.50.720">
    <property type="entry name" value="NAD(P)-binding Rossmann-like Domain"/>
    <property type="match status" value="1"/>
</dbReference>
<proteinExistence type="inferred from homology"/>
<evidence type="ECO:0000256" key="3">
    <source>
        <dbReference type="ARBA" id="ARBA00023027"/>
    </source>
</evidence>
<dbReference type="AlphaFoldDB" id="A0A8T2IQB7"/>
<feature type="domain" description="3-beta hydroxysteroid dehydrogenase/isomerase" evidence="5">
    <location>
        <begin position="9"/>
        <end position="277"/>
    </location>
</feature>
<dbReference type="PANTHER" id="PTHR43245">
    <property type="entry name" value="BIFUNCTIONAL POLYMYXIN RESISTANCE PROTEIN ARNA"/>
    <property type="match status" value="1"/>
</dbReference>
<evidence type="ECO:0000313" key="6">
    <source>
        <dbReference type="EMBL" id="KAG8433098.1"/>
    </source>
</evidence>
<dbReference type="InterPro" id="IPR002225">
    <property type="entry name" value="3Beta_OHSteriod_DH/Estase"/>
</dbReference>
<gene>
    <name evidence="6" type="ORF">GDO86_017398</name>
</gene>
<dbReference type="OrthoDB" id="2735536at2759"/>
<keyword evidence="3" id="KW-0520">NAD</keyword>
<comment type="similarity">
    <text evidence="1 4">Belongs to the 3-beta-HSD family.</text>
</comment>
<evidence type="ECO:0000256" key="4">
    <source>
        <dbReference type="RuleBase" id="RU004475"/>
    </source>
</evidence>
<dbReference type="InterPro" id="IPR050177">
    <property type="entry name" value="Lipid_A_modif_metabolic_enz"/>
</dbReference>
<organism evidence="6 7">
    <name type="scientific">Hymenochirus boettgeri</name>
    <name type="common">Congo dwarf clawed frog</name>
    <dbReference type="NCBI Taxonomy" id="247094"/>
    <lineage>
        <taxon>Eukaryota</taxon>
        <taxon>Metazoa</taxon>
        <taxon>Chordata</taxon>
        <taxon>Craniata</taxon>
        <taxon>Vertebrata</taxon>
        <taxon>Euteleostomi</taxon>
        <taxon>Amphibia</taxon>
        <taxon>Batrachia</taxon>
        <taxon>Anura</taxon>
        <taxon>Pipoidea</taxon>
        <taxon>Pipidae</taxon>
        <taxon>Pipinae</taxon>
        <taxon>Hymenochirus</taxon>
    </lineage>
</organism>
<dbReference type="SUPFAM" id="SSF51735">
    <property type="entry name" value="NAD(P)-binding Rossmann-fold domains"/>
    <property type="match status" value="1"/>
</dbReference>
<keyword evidence="2 4" id="KW-0560">Oxidoreductase</keyword>
<keyword evidence="7" id="KW-1185">Reference proteome</keyword>
<name>A0A8T2IQB7_9PIPI</name>
<evidence type="ECO:0000256" key="2">
    <source>
        <dbReference type="ARBA" id="ARBA00023002"/>
    </source>
</evidence>
<reference evidence="6" key="1">
    <citation type="thesis" date="2020" institute="ProQuest LLC" country="789 East Eisenhower Parkway, Ann Arbor, MI, USA">
        <title>Comparative Genomics and Chromosome Evolution.</title>
        <authorList>
            <person name="Mudd A.B."/>
        </authorList>
    </citation>
    <scope>NUCLEOTIDE SEQUENCE</scope>
    <source>
        <strain evidence="6">Female2</strain>
        <tissue evidence="6">Blood</tissue>
    </source>
</reference>
<dbReference type="GO" id="GO:0016616">
    <property type="term" value="F:oxidoreductase activity, acting on the CH-OH group of donors, NAD or NADP as acceptor"/>
    <property type="evidence" value="ECO:0007669"/>
    <property type="project" value="InterPro"/>
</dbReference>
<dbReference type="FunFam" id="3.40.50.720:FF:000138">
    <property type="entry name" value="Short-chain dehydrogenase/reductase family 42E member 1"/>
    <property type="match status" value="1"/>
</dbReference>
<comment type="caution">
    <text evidence="6">The sequence shown here is derived from an EMBL/GenBank/DDBJ whole genome shotgun (WGS) entry which is preliminary data.</text>
</comment>
<dbReference type="EMBL" id="JAACNH010000009">
    <property type="protein sequence ID" value="KAG8433098.1"/>
    <property type="molecule type" value="Genomic_DNA"/>
</dbReference>
<evidence type="ECO:0000256" key="1">
    <source>
        <dbReference type="ARBA" id="ARBA00009219"/>
    </source>
</evidence>
<protein>
    <recommendedName>
        <fullName evidence="5">3-beta hydroxysteroid dehydrogenase/isomerase domain-containing protein</fullName>
    </recommendedName>
</protein>
<dbReference type="Pfam" id="PF01073">
    <property type="entry name" value="3Beta_HSD"/>
    <property type="match status" value="1"/>
</dbReference>